<sequence>MKTSQRIFISLIFLSLSLPASAAINAWLDHDQVNQGESVQLTLQHDGQTSSQPDLSPIKQDFAIVEQSSGSKIQIINGKMNSQVEVNLTLIPKHSGKLHIPALQWDGQSSQFLPLTVTSNAEAAAQSGSAAKGTATANVPHIFITSTMDQKQPYVQAAVTLTTRLYVDEALYQASLELQPNNDVLVQQLGQDKQTTEVRNGNNYHVIERKYLLFPQRSGHIQLDGPILNAQVQDTSSNNDPFGNSQLFNNAFGRNPFSGMLNTTKPVRIQGDSIVLNIRPRPASANAHDWLPATDVTLTENWQPNKEQIHVGDPITRHLQLSAEPLTATQLPDLSRLMQLPAGLRAYPDQPKLDTKVQGNSIIGNRDQDIAIIASKPGHYEIPAIHLFWWDTAKNMQKEIDLPARKIDVLAGTAAISTETTTPIKDSILPTETRATPSAVHLIQNAATNQVWMWLSLTFALLWLGTLAAWWRSSAQRVATNKLTSDKQAVMSATSAPRMTEARQAFWQACRDNDPQAARRQLLDWARTTWPQDPPIGLKSLAERLDETTMKPLLSQLDRACYTNEAWQGAALLNLKKLSNQQRPVTQKMSELDSLYPK</sequence>
<dbReference type="Pfam" id="PF13584">
    <property type="entry name" value="BatD"/>
    <property type="match status" value="1"/>
</dbReference>
<keyword evidence="1" id="KW-0472">Membrane</keyword>
<name>A0A1J5SRC5_9ZZZZ</name>
<dbReference type="PANTHER" id="PTHR40940">
    <property type="entry name" value="PROTEIN BATD-RELATED"/>
    <property type="match status" value="1"/>
</dbReference>
<protein>
    <recommendedName>
        <fullName evidence="2">DUF7939 domain-containing protein</fullName>
    </recommendedName>
</protein>
<keyword evidence="1" id="KW-1133">Transmembrane helix</keyword>
<dbReference type="AlphaFoldDB" id="A0A1J5SRC5"/>
<dbReference type="Pfam" id="PF25607">
    <property type="entry name" value="DUF7939"/>
    <property type="match status" value="1"/>
</dbReference>
<reference evidence="3" key="1">
    <citation type="submission" date="2016-10" db="EMBL/GenBank/DDBJ databases">
        <title>Sequence of Gallionella enrichment culture.</title>
        <authorList>
            <person name="Poehlein A."/>
            <person name="Muehling M."/>
            <person name="Daniel R."/>
        </authorList>
    </citation>
    <scope>NUCLEOTIDE SEQUENCE</scope>
</reference>
<dbReference type="InterPro" id="IPR025738">
    <property type="entry name" value="BatD"/>
</dbReference>
<dbReference type="EMBL" id="MLJW01000042">
    <property type="protein sequence ID" value="OIR06581.1"/>
    <property type="molecule type" value="Genomic_DNA"/>
</dbReference>
<evidence type="ECO:0000313" key="3">
    <source>
        <dbReference type="EMBL" id="OIR06581.1"/>
    </source>
</evidence>
<proteinExistence type="predicted"/>
<comment type="caution">
    <text evidence="3">The sequence shown here is derived from an EMBL/GenBank/DDBJ whole genome shotgun (WGS) entry which is preliminary data.</text>
</comment>
<gene>
    <name evidence="3" type="ORF">GALL_111860</name>
</gene>
<evidence type="ECO:0000256" key="1">
    <source>
        <dbReference type="SAM" id="Phobius"/>
    </source>
</evidence>
<evidence type="ECO:0000259" key="2">
    <source>
        <dbReference type="Pfam" id="PF25607"/>
    </source>
</evidence>
<feature type="transmembrane region" description="Helical" evidence="1">
    <location>
        <begin position="451"/>
        <end position="471"/>
    </location>
</feature>
<dbReference type="InterPro" id="IPR057699">
    <property type="entry name" value="DUF7939"/>
</dbReference>
<keyword evidence="1" id="KW-0812">Transmembrane</keyword>
<organism evidence="3">
    <name type="scientific">mine drainage metagenome</name>
    <dbReference type="NCBI Taxonomy" id="410659"/>
    <lineage>
        <taxon>unclassified sequences</taxon>
        <taxon>metagenomes</taxon>
        <taxon>ecological metagenomes</taxon>
    </lineage>
</organism>
<dbReference type="PANTHER" id="PTHR40940:SF1">
    <property type="entry name" value="PROTEIN BATD"/>
    <property type="match status" value="1"/>
</dbReference>
<feature type="domain" description="DUF7939" evidence="2">
    <location>
        <begin position="501"/>
        <end position="575"/>
    </location>
</feature>
<accession>A0A1J5SRC5</accession>